<evidence type="ECO:0000256" key="1">
    <source>
        <dbReference type="ARBA" id="ARBA00004127"/>
    </source>
</evidence>
<protein>
    <submittedName>
        <fullName evidence="9">MFS transporter</fullName>
    </submittedName>
</protein>
<keyword evidence="5 7" id="KW-1133">Transmembrane helix</keyword>
<feature type="transmembrane region" description="Helical" evidence="7">
    <location>
        <begin position="279"/>
        <end position="302"/>
    </location>
</feature>
<feature type="transmembrane region" description="Helical" evidence="7">
    <location>
        <begin position="224"/>
        <end position="244"/>
    </location>
</feature>
<evidence type="ECO:0000259" key="8">
    <source>
        <dbReference type="PROSITE" id="PS50850"/>
    </source>
</evidence>
<feature type="transmembrane region" description="Helical" evidence="7">
    <location>
        <begin position="137"/>
        <end position="157"/>
    </location>
</feature>
<feature type="transmembrane region" description="Helical" evidence="7">
    <location>
        <begin position="256"/>
        <end position="273"/>
    </location>
</feature>
<proteinExistence type="inferred from homology"/>
<evidence type="ECO:0000256" key="6">
    <source>
        <dbReference type="ARBA" id="ARBA00023136"/>
    </source>
</evidence>
<dbReference type="KEGG" id="pbh:AAW51_3431"/>
<dbReference type="Proteomes" id="UP000035352">
    <property type="component" value="Chromosome"/>
</dbReference>
<evidence type="ECO:0000313" key="9">
    <source>
        <dbReference type="EMBL" id="AKJ30122.1"/>
    </source>
</evidence>
<feature type="domain" description="Major facilitator superfamily (MFS) profile" evidence="8">
    <location>
        <begin position="1"/>
        <end position="365"/>
    </location>
</feature>
<evidence type="ECO:0000256" key="7">
    <source>
        <dbReference type="SAM" id="Phobius"/>
    </source>
</evidence>
<comment type="similarity">
    <text evidence="2">Belongs to the major facilitator superfamily.</text>
</comment>
<dbReference type="InterPro" id="IPR051788">
    <property type="entry name" value="MFS_Transporter"/>
</dbReference>
<feature type="transmembrane region" description="Helical" evidence="7">
    <location>
        <begin position="12"/>
        <end position="36"/>
    </location>
</feature>
<accession>A0A0G3BL46</accession>
<feature type="transmembrane region" description="Helical" evidence="7">
    <location>
        <begin position="48"/>
        <end position="69"/>
    </location>
</feature>
<dbReference type="InterPro" id="IPR036259">
    <property type="entry name" value="MFS_trans_sf"/>
</dbReference>
<keyword evidence="3" id="KW-0813">Transport</keyword>
<dbReference type="Gene3D" id="1.20.1250.20">
    <property type="entry name" value="MFS general substrate transporter like domains"/>
    <property type="match status" value="2"/>
</dbReference>
<dbReference type="SUPFAM" id="SSF103473">
    <property type="entry name" value="MFS general substrate transporter"/>
    <property type="match status" value="1"/>
</dbReference>
<dbReference type="GO" id="GO:0012505">
    <property type="term" value="C:endomembrane system"/>
    <property type="evidence" value="ECO:0007669"/>
    <property type="project" value="UniProtKB-SubCell"/>
</dbReference>
<keyword evidence="4 7" id="KW-0812">Transmembrane</keyword>
<dbReference type="GO" id="GO:0016020">
    <property type="term" value="C:membrane"/>
    <property type="evidence" value="ECO:0007669"/>
    <property type="project" value="TreeGrafter"/>
</dbReference>
<dbReference type="Pfam" id="PF07690">
    <property type="entry name" value="MFS_1"/>
    <property type="match status" value="1"/>
</dbReference>
<dbReference type="AlphaFoldDB" id="A0A0G3BL46"/>
<dbReference type="PANTHER" id="PTHR23514">
    <property type="entry name" value="BYPASS OF STOP CODON PROTEIN 6"/>
    <property type="match status" value="1"/>
</dbReference>
<dbReference type="PATRIC" id="fig|413882.6.peg.3583"/>
<evidence type="ECO:0000256" key="3">
    <source>
        <dbReference type="ARBA" id="ARBA00022448"/>
    </source>
</evidence>
<dbReference type="InterPro" id="IPR011701">
    <property type="entry name" value="MFS"/>
</dbReference>
<dbReference type="PANTHER" id="PTHR23514:SF3">
    <property type="entry name" value="BYPASS OF STOP CODON PROTEIN 6"/>
    <property type="match status" value="1"/>
</dbReference>
<dbReference type="PROSITE" id="PS50850">
    <property type="entry name" value="MFS"/>
    <property type="match status" value="1"/>
</dbReference>
<evidence type="ECO:0000256" key="2">
    <source>
        <dbReference type="ARBA" id="ARBA00008335"/>
    </source>
</evidence>
<feature type="transmembrane region" description="Helical" evidence="7">
    <location>
        <begin position="108"/>
        <end position="131"/>
    </location>
</feature>
<feature type="transmembrane region" description="Helical" evidence="7">
    <location>
        <begin position="75"/>
        <end position="96"/>
    </location>
</feature>
<evidence type="ECO:0000313" key="10">
    <source>
        <dbReference type="Proteomes" id="UP000035352"/>
    </source>
</evidence>
<dbReference type="InterPro" id="IPR020846">
    <property type="entry name" value="MFS_dom"/>
</dbReference>
<organism evidence="9 10">
    <name type="scientific">Caldimonas brevitalea</name>
    <dbReference type="NCBI Taxonomy" id="413882"/>
    <lineage>
        <taxon>Bacteria</taxon>
        <taxon>Pseudomonadati</taxon>
        <taxon>Pseudomonadota</taxon>
        <taxon>Betaproteobacteria</taxon>
        <taxon>Burkholderiales</taxon>
        <taxon>Sphaerotilaceae</taxon>
        <taxon>Caldimonas</taxon>
    </lineage>
</organism>
<reference evidence="9 10" key="1">
    <citation type="submission" date="2015-05" db="EMBL/GenBank/DDBJ databases">
        <authorList>
            <person name="Tang B."/>
            <person name="Yu Y."/>
        </authorList>
    </citation>
    <scope>NUCLEOTIDE SEQUENCE [LARGE SCALE GENOMIC DNA]</scope>
    <source>
        <strain evidence="9 10">DSM 7029</strain>
    </source>
</reference>
<dbReference type="EMBL" id="CP011371">
    <property type="protein sequence ID" value="AKJ30122.1"/>
    <property type="molecule type" value="Genomic_DNA"/>
</dbReference>
<feature type="transmembrane region" description="Helical" evidence="7">
    <location>
        <begin position="189"/>
        <end position="212"/>
    </location>
</feature>
<dbReference type="GO" id="GO:0022857">
    <property type="term" value="F:transmembrane transporter activity"/>
    <property type="evidence" value="ECO:0007669"/>
    <property type="project" value="InterPro"/>
</dbReference>
<feature type="transmembrane region" description="Helical" evidence="7">
    <location>
        <begin position="342"/>
        <end position="360"/>
    </location>
</feature>
<name>A0A0G3BL46_9BURK</name>
<comment type="subcellular location">
    <subcellularLocation>
        <location evidence="1">Endomembrane system</location>
        <topology evidence="1">Multi-pass membrane protein</topology>
    </subcellularLocation>
</comment>
<evidence type="ECO:0000256" key="4">
    <source>
        <dbReference type="ARBA" id="ARBA00022692"/>
    </source>
</evidence>
<sequence length="381" mass="40209">MPDGLLGVSWPSIHAAFALALDSLGLLVAATTAGYLTASFCSGMVLRVFPIGAVLALSTFGAAVALLGFAFTPSWWLMIALGFVAGLGGGAIDAGLNSYGARHFSPRTLNWLHAFFGLGTTIGPLIVTAVLDADRVWRLSYLIVGTAQMALAATFFLTRHRWVDVPETSDNPAPLPSAAPTLHTLRRPVVWLGMLMFFFYSGIELAAAQWSYSLLTLGRGVSETTAGFIVSLYWGSLMVGRIIFGFVANRVPLVKTLRLCIIGSIVGALLFWLNPTLLLGVAGLMMVGFFFAPIFASLISLTPQRVGHEHATSAIGFQVASAALGGATLTALAGVLADAYRLEVIGAAIFAAAVLLLFFYEAFMRAGNAAAPVRAPREPVP</sequence>
<gene>
    <name evidence="9" type="ORF">AAW51_3431</name>
</gene>
<evidence type="ECO:0000256" key="5">
    <source>
        <dbReference type="ARBA" id="ARBA00022989"/>
    </source>
</evidence>
<keyword evidence="6 7" id="KW-0472">Membrane</keyword>
<keyword evidence="10" id="KW-1185">Reference proteome</keyword>
<feature type="transmembrane region" description="Helical" evidence="7">
    <location>
        <begin position="314"/>
        <end position="336"/>
    </location>
</feature>
<dbReference type="STRING" id="413882.AAW51_3431"/>